<evidence type="ECO:0000313" key="1">
    <source>
        <dbReference type="EMBL" id="CCE66878.1"/>
    </source>
</evidence>
<dbReference type="EMBL" id="HE613254">
    <property type="protein sequence ID" value="CCE66878.1"/>
    <property type="molecule type" value="Genomic_DNA"/>
</dbReference>
<dbReference type="KEGG" id="mhb:MHM_03600"/>
<protein>
    <submittedName>
        <fullName evidence="1">Uncharacterized protein</fullName>
    </submittedName>
</protein>
<organism evidence="1">
    <name type="scientific">Candidatus Mycoplasma haematominutum 'Birmingham 1'</name>
    <dbReference type="NCBI Taxonomy" id="1116213"/>
    <lineage>
        <taxon>Bacteria</taxon>
        <taxon>Bacillati</taxon>
        <taxon>Mycoplasmatota</taxon>
        <taxon>Mollicutes</taxon>
        <taxon>Mycoplasmataceae</taxon>
        <taxon>Mycoplasma</taxon>
    </lineage>
</organism>
<reference evidence="1" key="2">
    <citation type="submission" date="2011-11" db="EMBL/GenBank/DDBJ databases">
        <authorList>
            <person name="Barker E."/>
        </authorList>
    </citation>
    <scope>NUCLEOTIDE SEQUENCE</scope>
    <source>
        <strain evidence="1">Birmingham 1</strain>
    </source>
</reference>
<dbReference type="HOGENOM" id="CLU_2841628_0_0_14"/>
<reference evidence="1" key="1">
    <citation type="submission" date="2011-11" db="EMBL/GenBank/DDBJ databases">
        <title>Complete genome sequence of Candidatus Mycoplasma haemominutum.</title>
        <authorList>
            <person name="Barker E.N."/>
            <person name="Darby A.C."/>
            <person name="Helps C.R."/>
            <person name="Peters I.R."/>
            <person name="Hughes M.A."/>
            <person name="Radford A.D."/>
            <person name="Novacco M."/>
            <person name="Boretti F."/>
            <person name="Hofmann-Lehmann R."/>
            <person name="Tasker S."/>
        </authorList>
    </citation>
    <scope>NUCLEOTIDE SEQUENCE</scope>
    <source>
        <strain evidence="1">Birmingham 1</strain>
    </source>
</reference>
<dbReference type="AlphaFoldDB" id="G8C3I0"/>
<gene>
    <name evidence="1" type="ORF">MHM_03600</name>
</gene>
<name>G8C3I0_9MOLU</name>
<accession>G8C3I0</accession>
<sequence>MNLYFFVKADWKVQVALPTLLISTTVPGIIFSAGDNFMNNTSFAVNTGGGRQPRKSIILNLKKLI</sequence>
<proteinExistence type="predicted"/>